<dbReference type="InterPro" id="IPR022894">
    <property type="entry name" value="Oligoribonuclease"/>
</dbReference>
<dbReference type="Proteomes" id="UP000235547">
    <property type="component" value="Unassembled WGS sequence"/>
</dbReference>
<name>A0A2N7UDW1_9GAMM</name>
<evidence type="ECO:0000313" key="10">
    <source>
        <dbReference type="Proteomes" id="UP000235547"/>
    </source>
</evidence>
<keyword evidence="3 6" id="KW-0378">Hydrolase</keyword>
<keyword evidence="6" id="KW-0963">Cytoplasm</keyword>
<dbReference type="InterPro" id="IPR012337">
    <property type="entry name" value="RNaseH-like_sf"/>
</dbReference>
<feature type="region of interest" description="Disordered" evidence="7">
    <location>
        <begin position="1"/>
        <end position="22"/>
    </location>
</feature>
<dbReference type="FunFam" id="3.30.420.10:FF:000003">
    <property type="entry name" value="Oligoribonuclease"/>
    <property type="match status" value="1"/>
</dbReference>
<evidence type="ECO:0000313" key="9">
    <source>
        <dbReference type="EMBL" id="PMR78642.1"/>
    </source>
</evidence>
<dbReference type="AlphaFoldDB" id="A0A2N7UDW1"/>
<evidence type="ECO:0000256" key="2">
    <source>
        <dbReference type="ARBA" id="ARBA00022722"/>
    </source>
</evidence>
<keyword evidence="10" id="KW-1185">Reference proteome</keyword>
<evidence type="ECO:0000256" key="5">
    <source>
        <dbReference type="ARBA" id="ARBA00070964"/>
    </source>
</evidence>
<dbReference type="GO" id="GO:0000175">
    <property type="term" value="F:3'-5'-RNA exonuclease activity"/>
    <property type="evidence" value="ECO:0007669"/>
    <property type="project" value="InterPro"/>
</dbReference>
<evidence type="ECO:0000256" key="6">
    <source>
        <dbReference type="HAMAP-Rule" id="MF_00045"/>
    </source>
</evidence>
<reference evidence="9 10" key="1">
    <citation type="submission" date="2018-01" db="EMBL/GenBank/DDBJ databases">
        <title>Halomonas endophytica sp. nov., isolated from storage liquid in the stems of Populus euphratica.</title>
        <authorList>
            <person name="Chen C."/>
        </authorList>
    </citation>
    <scope>NUCLEOTIDE SEQUENCE [LARGE SCALE GENOMIC DNA]</scope>
    <source>
        <strain evidence="9 10">BZ-SZ-XJ27</strain>
    </source>
</reference>
<dbReference type="OrthoDB" id="9801329at2"/>
<dbReference type="Pfam" id="PF00929">
    <property type="entry name" value="RNase_T"/>
    <property type="match status" value="1"/>
</dbReference>
<dbReference type="PANTHER" id="PTHR11046">
    <property type="entry name" value="OLIGORIBONUCLEASE, MITOCHONDRIAL"/>
    <property type="match status" value="1"/>
</dbReference>
<feature type="active site" evidence="6">
    <location>
        <position position="148"/>
    </location>
</feature>
<dbReference type="GO" id="GO:0003676">
    <property type="term" value="F:nucleic acid binding"/>
    <property type="evidence" value="ECO:0007669"/>
    <property type="project" value="InterPro"/>
</dbReference>
<dbReference type="EC" id="3.1.-.-" evidence="6"/>
<dbReference type="InterPro" id="IPR036397">
    <property type="entry name" value="RNaseH_sf"/>
</dbReference>
<comment type="subcellular location">
    <subcellularLocation>
        <location evidence="6">Cytoplasm</location>
    </subcellularLocation>
</comment>
<evidence type="ECO:0000256" key="7">
    <source>
        <dbReference type="SAM" id="MobiDB-lite"/>
    </source>
</evidence>
<dbReference type="PANTHER" id="PTHR11046:SF0">
    <property type="entry name" value="OLIGORIBONUCLEASE, MITOCHONDRIAL"/>
    <property type="match status" value="1"/>
</dbReference>
<dbReference type="NCBIfam" id="NF003765">
    <property type="entry name" value="PRK05359.1"/>
    <property type="match status" value="1"/>
</dbReference>
<protein>
    <recommendedName>
        <fullName evidence="5 6">Oligoribonuclease</fullName>
        <ecNumber evidence="6">3.1.-.-</ecNumber>
    </recommendedName>
</protein>
<dbReference type="InterPro" id="IPR013520">
    <property type="entry name" value="Ribonucl_H"/>
</dbReference>
<dbReference type="EMBL" id="PNRG01000033">
    <property type="protein sequence ID" value="PMR78642.1"/>
    <property type="molecule type" value="Genomic_DNA"/>
</dbReference>
<evidence type="ECO:0000256" key="1">
    <source>
        <dbReference type="ARBA" id="ARBA00009921"/>
    </source>
</evidence>
<dbReference type="SMART" id="SM00479">
    <property type="entry name" value="EXOIII"/>
    <property type="match status" value="1"/>
</dbReference>
<organism evidence="9 10">
    <name type="scientific">Halomonas urumqiensis</name>
    <dbReference type="NCBI Taxonomy" id="1684789"/>
    <lineage>
        <taxon>Bacteria</taxon>
        <taxon>Pseudomonadati</taxon>
        <taxon>Pseudomonadota</taxon>
        <taxon>Gammaproteobacteria</taxon>
        <taxon>Oceanospirillales</taxon>
        <taxon>Halomonadaceae</taxon>
        <taxon>Halomonas</taxon>
    </lineage>
</organism>
<keyword evidence="2 6" id="KW-0540">Nuclease</keyword>
<feature type="compositionally biased region" description="Polar residues" evidence="7">
    <location>
        <begin position="9"/>
        <end position="20"/>
    </location>
</feature>
<evidence type="ECO:0000256" key="4">
    <source>
        <dbReference type="ARBA" id="ARBA00022839"/>
    </source>
</evidence>
<dbReference type="Gene3D" id="3.30.420.10">
    <property type="entry name" value="Ribonuclease H-like superfamily/Ribonuclease H"/>
    <property type="match status" value="1"/>
</dbReference>
<evidence type="ECO:0000259" key="8">
    <source>
        <dbReference type="SMART" id="SM00479"/>
    </source>
</evidence>
<accession>A0A2N7UDW1</accession>
<gene>
    <name evidence="6" type="primary">orn</name>
    <name evidence="9" type="ORF">C1H70_15755</name>
</gene>
<comment type="caution">
    <text evidence="9">The sequence shown here is derived from an EMBL/GenBank/DDBJ whole genome shotgun (WGS) entry which is preliminary data.</text>
</comment>
<dbReference type="CDD" id="cd06135">
    <property type="entry name" value="Orn"/>
    <property type="match status" value="1"/>
</dbReference>
<sequence>MGVLYPQEPTVNDTANTSQQDPRKNRLVWIDLEMTGLDPNRERIIEVATLITDNDLNLVAEGPVIAVHQPDGLLEAMDDWNQKTHGGSGLVKRVRESTVETAEAERLTLEFLMAHVDPGTSPMCGNSVHQDRRFLEREMPGLLGFFHYRNLDVSTLKELAKRWNPGALAGFEKRNVHLAMDDIKESIAELAHYRETFLRLTERESDEEE</sequence>
<dbReference type="HAMAP" id="MF_00045">
    <property type="entry name" value="Oligoribonuclease"/>
    <property type="match status" value="1"/>
</dbReference>
<comment type="similarity">
    <text evidence="1 6">Belongs to the oligoribonuclease family.</text>
</comment>
<dbReference type="GO" id="GO:0006259">
    <property type="term" value="P:DNA metabolic process"/>
    <property type="evidence" value="ECO:0007669"/>
    <property type="project" value="UniProtKB-ARBA"/>
</dbReference>
<dbReference type="GO" id="GO:0005737">
    <property type="term" value="C:cytoplasm"/>
    <property type="evidence" value="ECO:0007669"/>
    <property type="project" value="UniProtKB-SubCell"/>
</dbReference>
<comment type="function">
    <text evidence="6">3'-to-5' exoribonuclease specific for small oligoribonucleotides.</text>
</comment>
<feature type="domain" description="Exonuclease" evidence="8">
    <location>
        <begin position="26"/>
        <end position="199"/>
    </location>
</feature>
<proteinExistence type="inferred from homology"/>
<dbReference type="SUPFAM" id="SSF53098">
    <property type="entry name" value="Ribonuclease H-like"/>
    <property type="match status" value="1"/>
</dbReference>
<evidence type="ECO:0000256" key="3">
    <source>
        <dbReference type="ARBA" id="ARBA00022801"/>
    </source>
</evidence>
<keyword evidence="4 6" id="KW-0269">Exonuclease</keyword>